<evidence type="ECO:0000256" key="7">
    <source>
        <dbReference type="SAM" id="SignalP"/>
    </source>
</evidence>
<feature type="transmembrane region" description="Helical" evidence="6">
    <location>
        <begin position="112"/>
        <end position="134"/>
    </location>
</feature>
<feature type="region of interest" description="Disordered" evidence="5">
    <location>
        <begin position="241"/>
        <end position="271"/>
    </location>
</feature>
<feature type="domain" description="CFEM" evidence="8">
    <location>
        <begin position="1"/>
        <end position="108"/>
    </location>
</feature>
<feature type="region of interest" description="Disordered" evidence="5">
    <location>
        <begin position="70"/>
        <end position="113"/>
    </location>
</feature>
<dbReference type="AlphaFoldDB" id="A0A165HBD6"/>
<evidence type="ECO:0000313" key="10">
    <source>
        <dbReference type="Proteomes" id="UP000077266"/>
    </source>
</evidence>
<evidence type="ECO:0000256" key="1">
    <source>
        <dbReference type="ARBA" id="ARBA00004613"/>
    </source>
</evidence>
<dbReference type="Proteomes" id="UP000077266">
    <property type="component" value="Unassembled WGS sequence"/>
</dbReference>
<keyword evidence="10" id="KW-1185">Reference proteome</keyword>
<evidence type="ECO:0000256" key="4">
    <source>
        <dbReference type="ARBA" id="ARBA00023157"/>
    </source>
</evidence>
<sequence>MRLLLLLLLVAGVAAQSQLLDNAPDCAVKCVRNTSATGCAATDNACLCASTAQGVLLQCALGACDDEDDRNDITPPAQSSGGSKGHNGNGSSDDSGTHDTNTTQPSSSRSNVGAAVGGTLGGIALVALLAFLFLRWRRNKRRSHRSAYDAESEDGRDNNTYEQQQFHRTTDTPVEDPFASPRLGAAFVTSGPSIYTPMTNAEKTALADLTPGQKDMVALMLERGAAPSAVEDVMHRMRAENRGETVDGEGPPPQYDFEDAKGRHVMAAAPP</sequence>
<dbReference type="InterPro" id="IPR008427">
    <property type="entry name" value="Extracellular_membr_CFEM_dom"/>
</dbReference>
<evidence type="ECO:0000256" key="6">
    <source>
        <dbReference type="SAM" id="Phobius"/>
    </source>
</evidence>
<dbReference type="Pfam" id="PF05730">
    <property type="entry name" value="CFEM"/>
    <property type="match status" value="1"/>
</dbReference>
<evidence type="ECO:0000259" key="8">
    <source>
        <dbReference type="PROSITE" id="PS52012"/>
    </source>
</evidence>
<keyword evidence="3 7" id="KW-0732">Signal</keyword>
<reference evidence="9 10" key="1">
    <citation type="journal article" date="2016" name="Mol. Biol. Evol.">
        <title>Comparative Genomics of Early-Diverging Mushroom-Forming Fungi Provides Insights into the Origins of Lignocellulose Decay Capabilities.</title>
        <authorList>
            <person name="Nagy L.G."/>
            <person name="Riley R."/>
            <person name="Tritt A."/>
            <person name="Adam C."/>
            <person name="Daum C."/>
            <person name="Floudas D."/>
            <person name="Sun H."/>
            <person name="Yadav J.S."/>
            <person name="Pangilinan J."/>
            <person name="Larsson K.H."/>
            <person name="Matsuura K."/>
            <person name="Barry K."/>
            <person name="Labutti K."/>
            <person name="Kuo R."/>
            <person name="Ohm R.A."/>
            <person name="Bhattacharya S.S."/>
            <person name="Shirouzu T."/>
            <person name="Yoshinaga Y."/>
            <person name="Martin F.M."/>
            <person name="Grigoriev I.V."/>
            <person name="Hibbett D.S."/>
        </authorList>
    </citation>
    <scope>NUCLEOTIDE SEQUENCE [LARGE SCALE GENOMIC DNA]</scope>
    <source>
        <strain evidence="9 10">HHB12029</strain>
    </source>
</reference>
<keyword evidence="2" id="KW-0964">Secreted</keyword>
<dbReference type="PROSITE" id="PS52012">
    <property type="entry name" value="CFEM"/>
    <property type="match status" value="1"/>
</dbReference>
<keyword evidence="4" id="KW-1015">Disulfide bond</keyword>
<protein>
    <recommendedName>
        <fullName evidence="8">CFEM domain-containing protein</fullName>
    </recommendedName>
</protein>
<accession>A0A165HBD6</accession>
<evidence type="ECO:0000313" key="9">
    <source>
        <dbReference type="EMBL" id="KZV91714.1"/>
    </source>
</evidence>
<dbReference type="GO" id="GO:0005576">
    <property type="term" value="C:extracellular region"/>
    <property type="evidence" value="ECO:0007669"/>
    <property type="project" value="UniProtKB-SubCell"/>
</dbReference>
<evidence type="ECO:0000256" key="2">
    <source>
        <dbReference type="ARBA" id="ARBA00022525"/>
    </source>
</evidence>
<dbReference type="InParanoid" id="A0A165HBD6"/>
<dbReference type="OrthoDB" id="3065412at2759"/>
<name>A0A165HBD6_EXIGL</name>
<evidence type="ECO:0000256" key="5">
    <source>
        <dbReference type="SAM" id="MobiDB-lite"/>
    </source>
</evidence>
<organism evidence="9 10">
    <name type="scientific">Exidia glandulosa HHB12029</name>
    <dbReference type="NCBI Taxonomy" id="1314781"/>
    <lineage>
        <taxon>Eukaryota</taxon>
        <taxon>Fungi</taxon>
        <taxon>Dikarya</taxon>
        <taxon>Basidiomycota</taxon>
        <taxon>Agaricomycotina</taxon>
        <taxon>Agaricomycetes</taxon>
        <taxon>Auriculariales</taxon>
        <taxon>Exidiaceae</taxon>
        <taxon>Exidia</taxon>
    </lineage>
</organism>
<gene>
    <name evidence="9" type="ORF">EXIGLDRAFT_719107</name>
</gene>
<evidence type="ECO:0000256" key="3">
    <source>
        <dbReference type="ARBA" id="ARBA00022729"/>
    </source>
</evidence>
<keyword evidence="6" id="KW-1133">Transmembrane helix</keyword>
<comment type="subcellular location">
    <subcellularLocation>
        <location evidence="1">Secreted</location>
    </subcellularLocation>
</comment>
<keyword evidence="6" id="KW-0812">Transmembrane</keyword>
<proteinExistence type="predicted"/>
<keyword evidence="6" id="KW-0472">Membrane</keyword>
<dbReference type="EMBL" id="KV426022">
    <property type="protein sequence ID" value="KZV91714.1"/>
    <property type="molecule type" value="Genomic_DNA"/>
</dbReference>
<feature type="chain" id="PRO_5012723608" description="CFEM domain-containing protein" evidence="7">
    <location>
        <begin position="16"/>
        <end position="271"/>
    </location>
</feature>
<feature type="signal peptide" evidence="7">
    <location>
        <begin position="1"/>
        <end position="15"/>
    </location>
</feature>
<feature type="compositionally biased region" description="Low complexity" evidence="5">
    <location>
        <begin position="89"/>
        <end position="103"/>
    </location>
</feature>